<dbReference type="AlphaFoldDB" id="A0A6B2M1U7"/>
<proteinExistence type="predicted"/>
<dbReference type="NCBIfam" id="TIGR03643">
    <property type="entry name" value="TIGR03643 family protein"/>
    <property type="match status" value="1"/>
</dbReference>
<dbReference type="InterPro" id="IPR019882">
    <property type="entry name" value="CHP03643"/>
</dbReference>
<accession>A0A6B2M1U7</accession>
<organism evidence="1 2">
    <name type="scientific">Oceanipulchritudo coccoides</name>
    <dbReference type="NCBI Taxonomy" id="2706888"/>
    <lineage>
        <taxon>Bacteria</taxon>
        <taxon>Pseudomonadati</taxon>
        <taxon>Verrucomicrobiota</taxon>
        <taxon>Opitutia</taxon>
        <taxon>Puniceicoccales</taxon>
        <taxon>Oceanipulchritudinaceae</taxon>
        <taxon>Oceanipulchritudo</taxon>
    </lineage>
</organism>
<gene>
    <name evidence="1" type="ORF">G0Q06_10635</name>
</gene>
<sequence>MSNKKTDLTEKEIDTIVRLAWHDRTTFEAIHERTGLREPEVIKVMRRALKPGSFRLWRKRVSGRLTKHRMPFKHRVKRIRSLNVADYEF</sequence>
<protein>
    <submittedName>
        <fullName evidence="1">TIGR03643 family protein</fullName>
    </submittedName>
</protein>
<reference evidence="1 2" key="1">
    <citation type="submission" date="2020-02" db="EMBL/GenBank/DDBJ databases">
        <title>Albibacoteraceae fam. nov., the first described family within the subdivision 4 Verrucomicrobia.</title>
        <authorList>
            <person name="Xi F."/>
        </authorList>
    </citation>
    <scope>NUCLEOTIDE SEQUENCE [LARGE SCALE GENOMIC DNA]</scope>
    <source>
        <strain evidence="1 2">CK1056</strain>
    </source>
</reference>
<name>A0A6B2M1U7_9BACT</name>
<dbReference type="EMBL" id="JAAGNX010000003">
    <property type="protein sequence ID" value="NDV62908.1"/>
    <property type="molecule type" value="Genomic_DNA"/>
</dbReference>
<comment type="caution">
    <text evidence="1">The sequence shown here is derived from an EMBL/GenBank/DDBJ whole genome shotgun (WGS) entry which is preliminary data.</text>
</comment>
<evidence type="ECO:0000313" key="1">
    <source>
        <dbReference type="EMBL" id="NDV62908.1"/>
    </source>
</evidence>
<evidence type="ECO:0000313" key="2">
    <source>
        <dbReference type="Proteomes" id="UP000478417"/>
    </source>
</evidence>
<dbReference type="Pfam" id="PF10985">
    <property type="entry name" value="DUF2805"/>
    <property type="match status" value="1"/>
</dbReference>
<keyword evidence="2" id="KW-1185">Reference proteome</keyword>
<dbReference type="Proteomes" id="UP000478417">
    <property type="component" value="Unassembled WGS sequence"/>
</dbReference>
<dbReference type="RefSeq" id="WP_163965696.1">
    <property type="nucleotide sequence ID" value="NZ_JAAGNX010000003.1"/>
</dbReference>